<dbReference type="Proteomes" id="UP001139125">
    <property type="component" value="Unassembled WGS sequence"/>
</dbReference>
<organism evidence="1 2">
    <name type="scientific">Gracilimonas sediminicola</name>
    <dbReference type="NCBI Taxonomy" id="2952158"/>
    <lineage>
        <taxon>Bacteria</taxon>
        <taxon>Pseudomonadati</taxon>
        <taxon>Balneolota</taxon>
        <taxon>Balneolia</taxon>
        <taxon>Balneolales</taxon>
        <taxon>Balneolaceae</taxon>
        <taxon>Gracilimonas</taxon>
    </lineage>
</organism>
<evidence type="ECO:0000313" key="2">
    <source>
        <dbReference type="Proteomes" id="UP001139125"/>
    </source>
</evidence>
<name>A0A9X2L400_9BACT</name>
<sequence length="149" mass="16511">MKISLTYRFIASVLSLSILIGVSVPTGLHAMSNELCEELQEMGIHMQAQSEHAEDCPMTVEFAEVPEHQHHTETNEDQDLGIVCACSVEELSVKTEAPLFQKVKVKVLAVVQIIAEDHTNQSESDYHAIQTSDSYSPPPIFLANESFLI</sequence>
<comment type="caution">
    <text evidence="1">The sequence shown here is derived from an EMBL/GenBank/DDBJ whole genome shotgun (WGS) entry which is preliminary data.</text>
</comment>
<gene>
    <name evidence="1" type="ORF">NM125_09765</name>
</gene>
<dbReference type="RefSeq" id="WP_255134721.1">
    <property type="nucleotide sequence ID" value="NZ_JANDBC010000001.1"/>
</dbReference>
<proteinExistence type="predicted"/>
<protein>
    <submittedName>
        <fullName evidence="1">Uncharacterized protein</fullName>
    </submittedName>
</protein>
<dbReference type="AlphaFoldDB" id="A0A9X2L400"/>
<accession>A0A9X2L400</accession>
<evidence type="ECO:0000313" key="1">
    <source>
        <dbReference type="EMBL" id="MCP9291859.1"/>
    </source>
</evidence>
<reference evidence="1" key="1">
    <citation type="submission" date="2022-06" db="EMBL/GenBank/DDBJ databases">
        <title>Gracilimonas sp. CAU 1638 isolated from sea sediment.</title>
        <authorList>
            <person name="Kim W."/>
        </authorList>
    </citation>
    <scope>NUCLEOTIDE SEQUENCE</scope>
    <source>
        <strain evidence="1">CAU 1638</strain>
    </source>
</reference>
<keyword evidence="2" id="KW-1185">Reference proteome</keyword>
<dbReference type="EMBL" id="JANDBC010000001">
    <property type="protein sequence ID" value="MCP9291859.1"/>
    <property type="molecule type" value="Genomic_DNA"/>
</dbReference>